<dbReference type="PANTHER" id="PTHR48111">
    <property type="entry name" value="REGULATOR OF RPOS"/>
    <property type="match status" value="1"/>
</dbReference>
<dbReference type="SMART" id="SM00862">
    <property type="entry name" value="Trans_reg_C"/>
    <property type="match status" value="1"/>
</dbReference>
<accession>A0ABW0UFR9</accession>
<dbReference type="Gene3D" id="1.10.10.10">
    <property type="entry name" value="Winged helix-like DNA-binding domain superfamily/Winged helix DNA-binding domain"/>
    <property type="match status" value="1"/>
</dbReference>
<keyword evidence="1 6" id="KW-0597">Phosphoprotein</keyword>
<keyword evidence="2" id="KW-0902">Two-component regulatory system</keyword>
<evidence type="ECO:0000256" key="3">
    <source>
        <dbReference type="ARBA" id="ARBA00023015"/>
    </source>
</evidence>
<keyword evidence="5" id="KW-0804">Transcription</keyword>
<dbReference type="SUPFAM" id="SSF52172">
    <property type="entry name" value="CheY-like"/>
    <property type="match status" value="1"/>
</dbReference>
<dbReference type="Proteomes" id="UP001596110">
    <property type="component" value="Unassembled WGS sequence"/>
</dbReference>
<gene>
    <name evidence="10" type="ORF">ACFPQ3_08310</name>
</gene>
<evidence type="ECO:0000256" key="1">
    <source>
        <dbReference type="ARBA" id="ARBA00022553"/>
    </source>
</evidence>
<dbReference type="InterPro" id="IPR039420">
    <property type="entry name" value="WalR-like"/>
</dbReference>
<feature type="modified residue" description="4-aspartylphosphate" evidence="6">
    <location>
        <position position="52"/>
    </location>
</feature>
<keyword evidence="11" id="KW-1185">Reference proteome</keyword>
<dbReference type="Pfam" id="PF00072">
    <property type="entry name" value="Response_reg"/>
    <property type="match status" value="1"/>
</dbReference>
<keyword evidence="4 7" id="KW-0238">DNA-binding</keyword>
<keyword evidence="3" id="KW-0805">Transcription regulation</keyword>
<organism evidence="10 11">
    <name type="scientific">Streptococcus caledonicus</name>
    <dbReference type="NCBI Taxonomy" id="2614158"/>
    <lineage>
        <taxon>Bacteria</taxon>
        <taxon>Bacillati</taxon>
        <taxon>Bacillota</taxon>
        <taxon>Bacilli</taxon>
        <taxon>Lactobacillales</taxon>
        <taxon>Streptococcaceae</taxon>
        <taxon>Streptococcus</taxon>
    </lineage>
</organism>
<feature type="domain" description="OmpR/PhoB-type" evidence="9">
    <location>
        <begin position="129"/>
        <end position="230"/>
    </location>
</feature>
<dbReference type="InterPro" id="IPR036388">
    <property type="entry name" value="WH-like_DNA-bd_sf"/>
</dbReference>
<dbReference type="PANTHER" id="PTHR48111:SF2">
    <property type="entry name" value="RESPONSE REGULATOR SAER"/>
    <property type="match status" value="1"/>
</dbReference>
<evidence type="ECO:0000256" key="5">
    <source>
        <dbReference type="ARBA" id="ARBA00023163"/>
    </source>
</evidence>
<evidence type="ECO:0000259" key="9">
    <source>
        <dbReference type="PROSITE" id="PS51755"/>
    </source>
</evidence>
<evidence type="ECO:0000256" key="7">
    <source>
        <dbReference type="PROSITE-ProRule" id="PRU01091"/>
    </source>
</evidence>
<dbReference type="CDD" id="cd00383">
    <property type="entry name" value="trans_reg_C"/>
    <property type="match status" value="1"/>
</dbReference>
<reference evidence="11" key="1">
    <citation type="journal article" date="2019" name="Int. J. Syst. Evol. Microbiol.">
        <title>The Global Catalogue of Microorganisms (GCM) 10K type strain sequencing project: providing services to taxonomists for standard genome sequencing and annotation.</title>
        <authorList>
            <consortium name="The Broad Institute Genomics Platform"/>
            <consortium name="The Broad Institute Genome Sequencing Center for Infectious Disease"/>
            <person name="Wu L."/>
            <person name="Ma J."/>
        </authorList>
    </citation>
    <scope>NUCLEOTIDE SEQUENCE [LARGE SCALE GENOMIC DNA]</scope>
    <source>
        <strain evidence="11">DT43</strain>
    </source>
</reference>
<dbReference type="PROSITE" id="PS50110">
    <property type="entry name" value="RESPONSE_REGULATORY"/>
    <property type="match status" value="1"/>
</dbReference>
<dbReference type="InterPro" id="IPR011006">
    <property type="entry name" value="CheY-like_superfamily"/>
</dbReference>
<evidence type="ECO:0000259" key="8">
    <source>
        <dbReference type="PROSITE" id="PS50110"/>
    </source>
</evidence>
<proteinExistence type="predicted"/>
<dbReference type="Gene3D" id="3.40.50.2300">
    <property type="match status" value="1"/>
</dbReference>
<dbReference type="SMART" id="SM00448">
    <property type="entry name" value="REC"/>
    <property type="match status" value="1"/>
</dbReference>
<feature type="DNA-binding region" description="OmpR/PhoB-type" evidence="7">
    <location>
        <begin position="129"/>
        <end position="230"/>
    </location>
</feature>
<dbReference type="PROSITE" id="PS51755">
    <property type="entry name" value="OMPR_PHOB"/>
    <property type="match status" value="1"/>
</dbReference>
<dbReference type="Gene3D" id="6.10.250.690">
    <property type="match status" value="1"/>
</dbReference>
<evidence type="ECO:0000313" key="10">
    <source>
        <dbReference type="EMBL" id="MFC5631574.1"/>
    </source>
</evidence>
<dbReference type="CDD" id="cd17574">
    <property type="entry name" value="REC_OmpR"/>
    <property type="match status" value="1"/>
</dbReference>
<sequence length="232" mass="26621">MYTILLAEDDQDIVELLRLYLENSSYTVLIANDGEEAYELFKQNQVDLAIVDIMMPKLDGYGLTKLIRQDSNIPIIILSAKMSDMDKILGLNIGADDYITKPFNSLEVVARVQSHLRRFYELNSKSKETKEIVAGSLRLNIDEVLLRKNGEPIAVTATEFKILQKLMEYPGQIFTKLQLYEEINGSHQFIDGDESTIVVHISNLRDKIEDDPRHPDYIKTMRGIGYKFEKQT</sequence>
<evidence type="ECO:0000256" key="6">
    <source>
        <dbReference type="PROSITE-ProRule" id="PRU00169"/>
    </source>
</evidence>
<feature type="domain" description="Response regulatory" evidence="8">
    <location>
        <begin position="3"/>
        <end position="116"/>
    </location>
</feature>
<dbReference type="InterPro" id="IPR016032">
    <property type="entry name" value="Sig_transdc_resp-reg_C-effctor"/>
</dbReference>
<evidence type="ECO:0000313" key="11">
    <source>
        <dbReference type="Proteomes" id="UP001596110"/>
    </source>
</evidence>
<evidence type="ECO:0000256" key="4">
    <source>
        <dbReference type="ARBA" id="ARBA00023125"/>
    </source>
</evidence>
<dbReference type="EMBL" id="JBHSOJ010000022">
    <property type="protein sequence ID" value="MFC5631574.1"/>
    <property type="molecule type" value="Genomic_DNA"/>
</dbReference>
<dbReference type="InterPro" id="IPR001867">
    <property type="entry name" value="OmpR/PhoB-type_DNA-bd"/>
</dbReference>
<name>A0ABW0UFR9_9STRE</name>
<dbReference type="Pfam" id="PF00486">
    <property type="entry name" value="Trans_reg_C"/>
    <property type="match status" value="1"/>
</dbReference>
<comment type="caution">
    <text evidence="10">The sequence shown here is derived from an EMBL/GenBank/DDBJ whole genome shotgun (WGS) entry which is preliminary data.</text>
</comment>
<dbReference type="SUPFAM" id="SSF46894">
    <property type="entry name" value="C-terminal effector domain of the bipartite response regulators"/>
    <property type="match status" value="1"/>
</dbReference>
<protein>
    <submittedName>
        <fullName evidence="10">Response regulator transcription factor</fullName>
    </submittedName>
</protein>
<dbReference type="InterPro" id="IPR001789">
    <property type="entry name" value="Sig_transdc_resp-reg_receiver"/>
</dbReference>
<evidence type="ECO:0000256" key="2">
    <source>
        <dbReference type="ARBA" id="ARBA00023012"/>
    </source>
</evidence>
<dbReference type="RefSeq" id="WP_156806697.1">
    <property type="nucleotide sequence ID" value="NZ_JBHSOJ010000022.1"/>
</dbReference>